<dbReference type="EMBL" id="BMMX01000066">
    <property type="protein sequence ID" value="GGL19295.1"/>
    <property type="molecule type" value="Genomic_DNA"/>
</dbReference>
<feature type="region of interest" description="Disordered" evidence="1">
    <location>
        <begin position="112"/>
        <end position="186"/>
    </location>
</feature>
<dbReference type="AlphaFoldDB" id="A0A8J3C847"/>
<reference evidence="4" key="2">
    <citation type="submission" date="2020-09" db="EMBL/GenBank/DDBJ databases">
        <authorList>
            <person name="Sun Q."/>
            <person name="Zhou Y."/>
        </authorList>
    </citation>
    <scope>NUCLEOTIDE SEQUENCE</scope>
    <source>
        <strain evidence="4">CGMCC 4.7299</strain>
    </source>
</reference>
<feature type="region of interest" description="Disordered" evidence="1">
    <location>
        <begin position="19"/>
        <end position="40"/>
    </location>
</feature>
<dbReference type="Pfam" id="PF00652">
    <property type="entry name" value="Ricin_B_lectin"/>
    <property type="match status" value="1"/>
</dbReference>
<keyword evidence="2" id="KW-0812">Transmembrane</keyword>
<keyword evidence="5" id="KW-1185">Reference proteome</keyword>
<dbReference type="Proteomes" id="UP000656042">
    <property type="component" value="Unassembled WGS sequence"/>
</dbReference>
<organism evidence="4 5">
    <name type="scientific">Mangrovihabitans endophyticus</name>
    <dbReference type="NCBI Taxonomy" id="1751298"/>
    <lineage>
        <taxon>Bacteria</taxon>
        <taxon>Bacillati</taxon>
        <taxon>Actinomycetota</taxon>
        <taxon>Actinomycetes</taxon>
        <taxon>Micromonosporales</taxon>
        <taxon>Micromonosporaceae</taxon>
        <taxon>Mangrovihabitans</taxon>
    </lineage>
</organism>
<dbReference type="PROSITE" id="PS50231">
    <property type="entry name" value="RICIN_B_LECTIN"/>
    <property type="match status" value="1"/>
</dbReference>
<dbReference type="SUPFAM" id="SSF50370">
    <property type="entry name" value="Ricin B-like lectins"/>
    <property type="match status" value="1"/>
</dbReference>
<accession>A0A8J3C847</accession>
<dbReference type="InterPro" id="IPR035992">
    <property type="entry name" value="Ricin_B-like_lectins"/>
</dbReference>
<evidence type="ECO:0000256" key="2">
    <source>
        <dbReference type="SAM" id="Phobius"/>
    </source>
</evidence>
<comment type="caution">
    <text evidence="4">The sequence shown here is derived from an EMBL/GenBank/DDBJ whole genome shotgun (WGS) entry which is preliminary data.</text>
</comment>
<dbReference type="Gene3D" id="2.80.10.50">
    <property type="match status" value="1"/>
</dbReference>
<proteinExistence type="predicted"/>
<dbReference type="RefSeq" id="WP_189082920.1">
    <property type="nucleotide sequence ID" value="NZ_BMMX01000066.1"/>
</dbReference>
<evidence type="ECO:0000259" key="3">
    <source>
        <dbReference type="SMART" id="SM00458"/>
    </source>
</evidence>
<name>A0A8J3C847_9ACTN</name>
<sequence>MPAADPPPPDEEPLLVRPYVHAENPGTPPPSDQTWPAGATRPLPRVAAHRGAGGPIVLPGRIAIAAGRRRARMLIPAAAVAGVIALAVAGIAVFRPAAEPARMVVPPADPLPAASGPASVAPASSAPAGAATSAATPSATARATHTGTPGAPTRAGTRRPSPTVRASATASATAARAPQDLRSPAPTLSAVPAAARTGTITGAGGFCLDLNGAVPVPGNHIQVYDCNGTVAQRWTLATDGTLRVMGLCALVTGDGTVHVTICDRNTASQWRAGPNRSLVTLAGGRCLTEPERRSGAGVRVGACSGAGDQQWALPG</sequence>
<evidence type="ECO:0000256" key="1">
    <source>
        <dbReference type="SAM" id="MobiDB-lite"/>
    </source>
</evidence>
<dbReference type="SMART" id="SM00458">
    <property type="entry name" value="RICIN"/>
    <property type="match status" value="1"/>
</dbReference>
<feature type="domain" description="Ricin B lectin" evidence="3">
    <location>
        <begin position="195"/>
        <end position="314"/>
    </location>
</feature>
<reference evidence="4" key="1">
    <citation type="journal article" date="2014" name="Int. J. Syst. Evol. Microbiol.">
        <title>Complete genome sequence of Corynebacterium casei LMG S-19264T (=DSM 44701T), isolated from a smear-ripened cheese.</title>
        <authorList>
            <consortium name="US DOE Joint Genome Institute (JGI-PGF)"/>
            <person name="Walter F."/>
            <person name="Albersmeier A."/>
            <person name="Kalinowski J."/>
            <person name="Ruckert C."/>
        </authorList>
    </citation>
    <scope>NUCLEOTIDE SEQUENCE</scope>
    <source>
        <strain evidence="4">CGMCC 4.7299</strain>
    </source>
</reference>
<evidence type="ECO:0000313" key="4">
    <source>
        <dbReference type="EMBL" id="GGL19295.1"/>
    </source>
</evidence>
<dbReference type="InterPro" id="IPR000772">
    <property type="entry name" value="Ricin_B_lectin"/>
</dbReference>
<feature type="compositionally biased region" description="Low complexity" evidence="1">
    <location>
        <begin position="112"/>
        <end position="177"/>
    </location>
</feature>
<keyword evidence="2" id="KW-1133">Transmembrane helix</keyword>
<keyword evidence="2" id="KW-0472">Membrane</keyword>
<feature type="transmembrane region" description="Helical" evidence="2">
    <location>
        <begin position="74"/>
        <end position="94"/>
    </location>
</feature>
<protein>
    <recommendedName>
        <fullName evidence="3">Ricin B lectin domain-containing protein</fullName>
    </recommendedName>
</protein>
<gene>
    <name evidence="4" type="ORF">GCM10012284_62290</name>
</gene>
<evidence type="ECO:0000313" key="5">
    <source>
        <dbReference type="Proteomes" id="UP000656042"/>
    </source>
</evidence>